<sequence>MQIYDKFCQFVDGRIRRQIVYDLDPKNGPNIGTHLYPDIYQHNCEMANQFLALAFKPNFCKVWLIGISSKVNRAQMNPLLAQFDAAISKDFLKLNPINGNEQIPGEKMPETLEIVGKFENFKFQLKSILVNKWELLDHQFL</sequence>
<dbReference type="AlphaFoldDB" id="A0ABD2KES5"/>
<evidence type="ECO:0000313" key="1">
    <source>
        <dbReference type="EMBL" id="KAL3101435.1"/>
    </source>
</evidence>
<organism evidence="1 2">
    <name type="scientific">Heterodera trifolii</name>
    <dbReference type="NCBI Taxonomy" id="157864"/>
    <lineage>
        <taxon>Eukaryota</taxon>
        <taxon>Metazoa</taxon>
        <taxon>Ecdysozoa</taxon>
        <taxon>Nematoda</taxon>
        <taxon>Chromadorea</taxon>
        <taxon>Rhabditida</taxon>
        <taxon>Tylenchina</taxon>
        <taxon>Tylenchomorpha</taxon>
        <taxon>Tylenchoidea</taxon>
        <taxon>Heteroderidae</taxon>
        <taxon>Heteroderinae</taxon>
        <taxon>Heterodera</taxon>
    </lineage>
</organism>
<comment type="caution">
    <text evidence="1">The sequence shown here is derived from an EMBL/GenBank/DDBJ whole genome shotgun (WGS) entry which is preliminary data.</text>
</comment>
<proteinExistence type="predicted"/>
<accession>A0ABD2KES5</accession>
<keyword evidence="2" id="KW-1185">Reference proteome</keyword>
<name>A0ABD2KES5_9BILA</name>
<gene>
    <name evidence="1" type="ORF">niasHT_025417</name>
</gene>
<dbReference type="EMBL" id="JBICBT010000781">
    <property type="protein sequence ID" value="KAL3101435.1"/>
    <property type="molecule type" value="Genomic_DNA"/>
</dbReference>
<dbReference type="Proteomes" id="UP001620626">
    <property type="component" value="Unassembled WGS sequence"/>
</dbReference>
<evidence type="ECO:0000313" key="2">
    <source>
        <dbReference type="Proteomes" id="UP001620626"/>
    </source>
</evidence>
<reference evidence="1 2" key="1">
    <citation type="submission" date="2024-10" db="EMBL/GenBank/DDBJ databases">
        <authorList>
            <person name="Kim D."/>
        </authorList>
    </citation>
    <scope>NUCLEOTIDE SEQUENCE [LARGE SCALE GENOMIC DNA]</scope>
    <source>
        <strain evidence="1">BH-2024</strain>
    </source>
</reference>
<protein>
    <submittedName>
        <fullName evidence="1">Uncharacterized protein</fullName>
    </submittedName>
</protein>